<evidence type="ECO:0000259" key="1">
    <source>
        <dbReference type="Pfam" id="PF07693"/>
    </source>
</evidence>
<dbReference type="Gene3D" id="3.40.50.300">
    <property type="entry name" value="P-loop containing nucleotide triphosphate hydrolases"/>
    <property type="match status" value="1"/>
</dbReference>
<dbReference type="InterPro" id="IPR011646">
    <property type="entry name" value="KAP_P-loop"/>
</dbReference>
<sequence>MSSITDKPINKKGEDLLKVEKYSQALSNFITRSDTPITIGLQGEWGTGKTSLMSLLLEDFNEKNIACSWVNTWEYSMFRGANETTPGVLKGMLEKLKESCESRGVWTLKDESKATFKKVTGFVGNLMNQVVANQTGMNIKEASESLTSSQNSTAEIAEIKSLITGLINDLVNDSKNPIQKVVFFVDDLDRIPPGDAVEVLEALKNIFDIPNCIFILAIDYDVVVKGLESKFGPKTEENEREFRSFFDKIIQVPFSMPTGTYDIENFLVEKLNSIGIQITDEEKELYTKAVKHSIGFNPRSLKRYLNSFSLINHLKEIEINEDEATGDDFMLFALLGIQISYPKIFRLLSQQPNFTNWNKGFGNKFGVEWDNIQEKIKKFGESDLIDEEWEQVAWGACQNDSYLKARAFSVLELLNLLRTKYGEDLEQELEKAMEFAAITSVDDDVETKQAVQKVGNKTIYNGIETKLSQLAEEGYVIDAINNFSSLWKVLSDKEQINSNYRISFAKSGCGFYDDSKGGRGKNQLIYCDNPSKKTLGMKIYFKSNTGLVKKCFELYGTKYNIISSDSYFISKDNDLILESNLYEILGKEKYRNLVTEIANEID</sequence>
<organism evidence="2 3">
    <name type="scientific">Flavobacterium chungnamense</name>
    <dbReference type="NCBI Taxonomy" id="706182"/>
    <lineage>
        <taxon>Bacteria</taxon>
        <taxon>Pseudomonadati</taxon>
        <taxon>Bacteroidota</taxon>
        <taxon>Flavobacteriia</taxon>
        <taxon>Flavobacteriales</taxon>
        <taxon>Flavobacteriaceae</taxon>
        <taxon>Flavobacterium</taxon>
    </lineage>
</organism>
<dbReference type="RefSeq" id="WP_344816612.1">
    <property type="nucleotide sequence ID" value="NZ_BAABCS010000018.1"/>
</dbReference>
<evidence type="ECO:0000313" key="2">
    <source>
        <dbReference type="EMBL" id="GAA4053093.1"/>
    </source>
</evidence>
<comment type="caution">
    <text evidence="2">The sequence shown here is derived from an EMBL/GenBank/DDBJ whole genome shotgun (WGS) entry which is preliminary data.</text>
</comment>
<dbReference type="Proteomes" id="UP001500426">
    <property type="component" value="Unassembled WGS sequence"/>
</dbReference>
<dbReference type="InterPro" id="IPR052754">
    <property type="entry name" value="NTPase_KAP_P-loop"/>
</dbReference>
<evidence type="ECO:0000313" key="3">
    <source>
        <dbReference type="Proteomes" id="UP001500426"/>
    </source>
</evidence>
<dbReference type="Pfam" id="PF07693">
    <property type="entry name" value="KAP_NTPase"/>
    <property type="match status" value="1"/>
</dbReference>
<feature type="domain" description="KAP NTPase" evidence="1">
    <location>
        <begin position="20"/>
        <end position="312"/>
    </location>
</feature>
<dbReference type="EMBL" id="BAABCS010000018">
    <property type="protein sequence ID" value="GAA4053093.1"/>
    <property type="molecule type" value="Genomic_DNA"/>
</dbReference>
<accession>A0ABP7UU80</accession>
<dbReference type="PANTHER" id="PTHR22674:SF6">
    <property type="entry name" value="NTPASE KAP FAMILY P-LOOP DOMAIN-CONTAINING PROTEIN 1"/>
    <property type="match status" value="1"/>
</dbReference>
<dbReference type="SUPFAM" id="SSF52540">
    <property type="entry name" value="P-loop containing nucleoside triphosphate hydrolases"/>
    <property type="match status" value="1"/>
</dbReference>
<keyword evidence="3" id="KW-1185">Reference proteome</keyword>
<dbReference type="PANTHER" id="PTHR22674">
    <property type="entry name" value="NTPASE, KAP FAMILY P-LOOP DOMAIN-CONTAINING 1"/>
    <property type="match status" value="1"/>
</dbReference>
<gene>
    <name evidence="2" type="ORF">GCM10022388_19260</name>
</gene>
<dbReference type="InterPro" id="IPR027417">
    <property type="entry name" value="P-loop_NTPase"/>
</dbReference>
<name>A0ABP7UU80_9FLAO</name>
<reference evidence="3" key="1">
    <citation type="journal article" date="2019" name="Int. J. Syst. Evol. Microbiol.">
        <title>The Global Catalogue of Microorganisms (GCM) 10K type strain sequencing project: providing services to taxonomists for standard genome sequencing and annotation.</title>
        <authorList>
            <consortium name="The Broad Institute Genomics Platform"/>
            <consortium name="The Broad Institute Genome Sequencing Center for Infectious Disease"/>
            <person name="Wu L."/>
            <person name="Ma J."/>
        </authorList>
    </citation>
    <scope>NUCLEOTIDE SEQUENCE [LARGE SCALE GENOMIC DNA]</scope>
    <source>
        <strain evidence="3">JCM 17068</strain>
    </source>
</reference>
<proteinExistence type="predicted"/>
<protein>
    <recommendedName>
        <fullName evidence="1">KAP NTPase domain-containing protein</fullName>
    </recommendedName>
</protein>